<reference evidence="4" key="1">
    <citation type="submission" date="2019-03" db="EMBL/GenBank/DDBJ databases">
        <title>Flavobacterium sp.</title>
        <authorList>
            <person name="Kim H."/>
        </authorList>
    </citation>
    <scope>NUCLEOTIDE SEQUENCE [LARGE SCALE GENOMIC DNA]</scope>
    <source>
        <strain evidence="4">GS13</strain>
    </source>
</reference>
<protein>
    <recommendedName>
        <fullName evidence="5">Raffinose synthase</fullName>
    </recommendedName>
</protein>
<dbReference type="Proteomes" id="UP000291124">
    <property type="component" value="Chromosome"/>
</dbReference>
<sequence length="710" mass="79456">MQITFKTILILLLMACSIDCHSQTNQTKIKNNIFDASSISQNSIEILNGFSATPNKGVLNTYTVILPEYESVVYISTIGRDKILDGMNRVFSWAAKDLKTIVSQDFKPDSKAGGDPSRNGLLALFKLKNNEYLLLQGVASPKAMSYLVIADDGKLSIDLATFGVDTVSGDIPLITYARGANVYEVFQQAWKNAINTKALKGRTAMRHEKEYPEIFKYLGWCSWEQYRTKVTSDLMVDAMQKIEKSPLPIRWVLIDNGHEHTYKSAEGMNSSRLLSFKANPETFPQGFKPMMEAKTSKIKWTGIWHTMNAHWQGFHPEHEVRELDPYMVKISKNGGLDVLMPKGDSVSSKMFYNTLIGSAKKEGFDFVKIDNQNRQLAFYQGMSNPVEIVSQHAQSLECAALELSDGLMNCFCLDLLSLMNTKYSATSRVSVDYLLNNEAKAKSHLLQSYQNTLWMGQAVWPDHDMFHSSDKFCGRMMAVSKAMSGAPIYLSDAPVDFQDKLVLPLCYSDGELLRPLAPAIPLPESVMLSALTSPQAYRVVAPLQHGAAAFVAYNLMHPSPTGNVTSAFTTKDYEAAGEFIQPKAESWKAPKEGLVYYDWYEQKGGKLENEYKFDLIGFSDKLIQLSPIKKGWSVIGNSNKYLSANAIKSIEYSNKKLKIVMIESGELVVYNPSPISCSVAQKIDYLGNGLWKLYLPEAQKNFEVLITVKN</sequence>
<dbReference type="InterPro" id="IPR013785">
    <property type="entry name" value="Aldolase_TIM"/>
</dbReference>
<accession>A0A4P6YIZ4</accession>
<organism evidence="3 4">
    <name type="scientific">Flavobacterium nackdongense</name>
    <dbReference type="NCBI Taxonomy" id="2547394"/>
    <lineage>
        <taxon>Bacteria</taxon>
        <taxon>Pseudomonadati</taxon>
        <taxon>Bacteroidota</taxon>
        <taxon>Flavobacteriia</taxon>
        <taxon>Flavobacteriales</taxon>
        <taxon>Flavobacteriaceae</taxon>
        <taxon>Flavobacterium</taxon>
    </lineage>
</organism>
<evidence type="ECO:0000256" key="1">
    <source>
        <dbReference type="ARBA" id="ARBA00023277"/>
    </source>
</evidence>
<dbReference type="InterPro" id="IPR017853">
    <property type="entry name" value="GH"/>
</dbReference>
<dbReference type="InterPro" id="IPR008811">
    <property type="entry name" value="Glycosyl_hydrolases_36"/>
</dbReference>
<name>A0A4P6YIZ4_9FLAO</name>
<keyword evidence="1" id="KW-0119">Carbohydrate metabolism</keyword>
<evidence type="ECO:0000313" key="3">
    <source>
        <dbReference type="EMBL" id="QBN20493.1"/>
    </source>
</evidence>
<evidence type="ECO:0008006" key="5">
    <source>
        <dbReference type="Google" id="ProtNLM"/>
    </source>
</evidence>
<evidence type="ECO:0000313" key="4">
    <source>
        <dbReference type="Proteomes" id="UP000291124"/>
    </source>
</evidence>
<dbReference type="Pfam" id="PF05691">
    <property type="entry name" value="Raffinose_syn"/>
    <property type="match status" value="1"/>
</dbReference>
<dbReference type="Gene3D" id="3.20.20.70">
    <property type="entry name" value="Aldolase class I"/>
    <property type="match status" value="1"/>
</dbReference>
<dbReference type="EMBL" id="CP037933">
    <property type="protein sequence ID" value="QBN20493.1"/>
    <property type="molecule type" value="Genomic_DNA"/>
</dbReference>
<keyword evidence="2" id="KW-0732">Signal</keyword>
<dbReference type="PANTHER" id="PTHR31268">
    <property type="match status" value="1"/>
</dbReference>
<keyword evidence="4" id="KW-1185">Reference proteome</keyword>
<gene>
    <name evidence="3" type="ORF">E1750_17415</name>
</gene>
<dbReference type="PANTHER" id="PTHR31268:SF32">
    <property type="entry name" value="GALACTINOL--SUCROSE GALACTOSYLTRANSFERASE 2-RELATED"/>
    <property type="match status" value="1"/>
</dbReference>
<feature type="chain" id="PRO_5020670170" description="Raffinose synthase" evidence="2">
    <location>
        <begin position="23"/>
        <end position="710"/>
    </location>
</feature>
<dbReference type="KEGG" id="fnk:E1750_17415"/>
<dbReference type="RefSeq" id="WP_133277992.1">
    <property type="nucleotide sequence ID" value="NZ_CP037933.1"/>
</dbReference>
<feature type="signal peptide" evidence="2">
    <location>
        <begin position="1"/>
        <end position="22"/>
    </location>
</feature>
<dbReference type="AlphaFoldDB" id="A0A4P6YIZ4"/>
<evidence type="ECO:0000256" key="2">
    <source>
        <dbReference type="SAM" id="SignalP"/>
    </source>
</evidence>
<dbReference type="OrthoDB" id="9758822at2"/>
<proteinExistence type="predicted"/>
<dbReference type="SUPFAM" id="SSF51445">
    <property type="entry name" value="(Trans)glycosidases"/>
    <property type="match status" value="1"/>
</dbReference>